<organism evidence="7 8">
    <name type="scientific">Nannochloropsis gaditana</name>
    <dbReference type="NCBI Taxonomy" id="72520"/>
    <lineage>
        <taxon>Eukaryota</taxon>
        <taxon>Sar</taxon>
        <taxon>Stramenopiles</taxon>
        <taxon>Ochrophyta</taxon>
        <taxon>Eustigmatophyceae</taxon>
        <taxon>Eustigmatales</taxon>
        <taxon>Monodopsidaceae</taxon>
        <taxon>Nannochloropsis</taxon>
    </lineage>
</organism>
<evidence type="ECO:0000313" key="8">
    <source>
        <dbReference type="Proteomes" id="UP000019335"/>
    </source>
</evidence>
<name>W7T8J1_9STRA</name>
<dbReference type="Proteomes" id="UP000019335">
    <property type="component" value="Unassembled WGS sequence"/>
</dbReference>
<dbReference type="InterPro" id="IPR050846">
    <property type="entry name" value="TLCD"/>
</dbReference>
<comment type="subcellular location">
    <subcellularLocation>
        <location evidence="1">Membrane</location>
        <topology evidence="1">Multi-pass membrane protein</topology>
    </subcellularLocation>
</comment>
<keyword evidence="4 5" id="KW-0472">Membrane</keyword>
<sequence length="272" mass="30132">MINTGCYSSLLFHSASNLPVHHLSLRPRLLPPPYPRPPPAGGPGLYFFAVFSGRVCIASFHFHFAFPFFPPKTPNSFAFEPLYDIIIHSMSDIGPVQRGQSAFPPHHTPNLVSSLPMPSGFGPRYILSIMFIATELSTPFVNVRWHLLHVTPPQGSLSVSTTRPMHSKRCLPDVHSKSDVNKPDQAGLLSTLKLVNDVVLVVVFAISRVCALPFQLRMVVKHAGPLGRASASWVMVQCVLSFVVIACLNLWWFGRMLRLLGRQGKMNSKDAE</sequence>
<accession>W7T8J1</accession>
<dbReference type="GO" id="GO:0005783">
    <property type="term" value="C:endoplasmic reticulum"/>
    <property type="evidence" value="ECO:0007669"/>
    <property type="project" value="TreeGrafter"/>
</dbReference>
<feature type="transmembrane region" description="Helical" evidence="5">
    <location>
        <begin position="194"/>
        <end position="214"/>
    </location>
</feature>
<keyword evidence="2 5" id="KW-0812">Transmembrane</keyword>
<dbReference type="AlphaFoldDB" id="W7T8J1"/>
<keyword evidence="3 5" id="KW-1133">Transmembrane helix</keyword>
<comment type="caution">
    <text evidence="7">The sequence shown here is derived from an EMBL/GenBank/DDBJ whole genome shotgun (WGS) entry which is preliminary data.</text>
</comment>
<evidence type="ECO:0000256" key="4">
    <source>
        <dbReference type="ARBA" id="ARBA00023136"/>
    </source>
</evidence>
<reference evidence="7 8" key="1">
    <citation type="journal article" date="2014" name="Mol. Plant">
        <title>Chromosome Scale Genome Assembly and Transcriptome Profiling of Nannochloropsis gaditana in Nitrogen Depletion.</title>
        <authorList>
            <person name="Corteggiani Carpinelli E."/>
            <person name="Telatin A."/>
            <person name="Vitulo N."/>
            <person name="Forcato C."/>
            <person name="D'Angelo M."/>
            <person name="Schiavon R."/>
            <person name="Vezzi A."/>
            <person name="Giacometti G.M."/>
            <person name="Morosinotto T."/>
            <person name="Valle G."/>
        </authorList>
    </citation>
    <scope>NUCLEOTIDE SEQUENCE [LARGE SCALE GENOMIC DNA]</scope>
    <source>
        <strain evidence="7 8">B-31</strain>
    </source>
</reference>
<protein>
    <submittedName>
        <fullName evidence="7">TRAM, LAG1 and CLN8 lipid-sensing domain containing protein</fullName>
    </submittedName>
</protein>
<dbReference type="GO" id="GO:0055088">
    <property type="term" value="P:lipid homeostasis"/>
    <property type="evidence" value="ECO:0007669"/>
    <property type="project" value="TreeGrafter"/>
</dbReference>
<dbReference type="PANTHER" id="PTHR13439">
    <property type="entry name" value="CT120 PROTEIN"/>
    <property type="match status" value="1"/>
</dbReference>
<evidence type="ECO:0000256" key="5">
    <source>
        <dbReference type="SAM" id="Phobius"/>
    </source>
</evidence>
<evidence type="ECO:0000313" key="7">
    <source>
        <dbReference type="EMBL" id="EWM22737.1"/>
    </source>
</evidence>
<dbReference type="PANTHER" id="PTHR13439:SF0">
    <property type="entry name" value="TOPOISOMERASE I DAMAGE AFFECTED PROTEIN 4"/>
    <property type="match status" value="1"/>
</dbReference>
<evidence type="ECO:0000256" key="3">
    <source>
        <dbReference type="ARBA" id="ARBA00022989"/>
    </source>
</evidence>
<dbReference type="EMBL" id="AZIL01002104">
    <property type="protein sequence ID" value="EWM22737.1"/>
    <property type="molecule type" value="Genomic_DNA"/>
</dbReference>
<dbReference type="GO" id="GO:0016020">
    <property type="term" value="C:membrane"/>
    <property type="evidence" value="ECO:0007669"/>
    <property type="project" value="UniProtKB-SubCell"/>
</dbReference>
<keyword evidence="8" id="KW-1185">Reference proteome</keyword>
<feature type="domain" description="TLC" evidence="6">
    <location>
        <begin position="126"/>
        <end position="258"/>
    </location>
</feature>
<dbReference type="Pfam" id="PF03798">
    <property type="entry name" value="TRAM_LAG1_CLN8"/>
    <property type="match status" value="1"/>
</dbReference>
<proteinExistence type="predicted"/>
<evidence type="ECO:0000259" key="6">
    <source>
        <dbReference type="Pfam" id="PF03798"/>
    </source>
</evidence>
<gene>
    <name evidence="7" type="ORF">Naga_100209g6</name>
</gene>
<feature type="transmembrane region" description="Helical" evidence="5">
    <location>
        <begin position="234"/>
        <end position="253"/>
    </location>
</feature>
<dbReference type="InterPro" id="IPR006634">
    <property type="entry name" value="TLC-dom"/>
</dbReference>
<evidence type="ECO:0000256" key="1">
    <source>
        <dbReference type="ARBA" id="ARBA00004141"/>
    </source>
</evidence>
<evidence type="ECO:0000256" key="2">
    <source>
        <dbReference type="ARBA" id="ARBA00022692"/>
    </source>
</evidence>